<keyword evidence="1" id="KW-1133">Transmembrane helix</keyword>
<proteinExistence type="predicted"/>
<dbReference type="Pfam" id="PF07332">
    <property type="entry name" value="Phage_holin_3_6"/>
    <property type="match status" value="1"/>
</dbReference>
<evidence type="ECO:0000313" key="3">
    <source>
        <dbReference type="Proteomes" id="UP000249135"/>
    </source>
</evidence>
<gene>
    <name evidence="2" type="ORF">DI563_05420</name>
</gene>
<evidence type="ECO:0008006" key="4">
    <source>
        <dbReference type="Google" id="ProtNLM"/>
    </source>
</evidence>
<dbReference type="AlphaFoldDB" id="A0A2W5QEN0"/>
<keyword evidence="1" id="KW-0472">Membrane</keyword>
<dbReference type="EMBL" id="QFPP01000035">
    <property type="protein sequence ID" value="PZQ76941.1"/>
    <property type="molecule type" value="Genomic_DNA"/>
</dbReference>
<evidence type="ECO:0000313" key="2">
    <source>
        <dbReference type="EMBL" id="PZQ76941.1"/>
    </source>
</evidence>
<dbReference type="Proteomes" id="UP000249135">
    <property type="component" value="Unassembled WGS sequence"/>
</dbReference>
<dbReference type="InterPro" id="IPR009937">
    <property type="entry name" value="Phage_holin_3_6"/>
</dbReference>
<comment type="caution">
    <text evidence="2">The sequence shown here is derived from an EMBL/GenBank/DDBJ whole genome shotgun (WGS) entry which is preliminary data.</text>
</comment>
<feature type="transmembrane region" description="Helical" evidence="1">
    <location>
        <begin position="49"/>
        <end position="72"/>
    </location>
</feature>
<accession>A0A2W5QEN0</accession>
<name>A0A2W5QEN0_VARPD</name>
<sequence>MNRLLSLFGIDARIRRVREALHEGALAAEDRAQLLGMAWDEEKGHLKRLMALVVALIGLTIVMASLLSVAVVVHFWDTPHRTTAAWLVAALWVVLWVAALVGLMSSLRGASGAMEPARRELERDWAYLQTRFGDDDDKPREPRPATRQALLDRIERQRQRLMLEERMEAAAEAAAAQEAAAYEPPTDKAMRLAREHPIAAGAAAAVVMAVVGPRRLLKVTGWLVPILWKLR</sequence>
<feature type="transmembrane region" description="Helical" evidence="1">
    <location>
        <begin position="84"/>
        <end position="104"/>
    </location>
</feature>
<keyword evidence="1" id="KW-0812">Transmembrane</keyword>
<organism evidence="2 3">
    <name type="scientific">Variovorax paradoxus</name>
    <dbReference type="NCBI Taxonomy" id="34073"/>
    <lineage>
        <taxon>Bacteria</taxon>
        <taxon>Pseudomonadati</taxon>
        <taxon>Pseudomonadota</taxon>
        <taxon>Betaproteobacteria</taxon>
        <taxon>Burkholderiales</taxon>
        <taxon>Comamonadaceae</taxon>
        <taxon>Variovorax</taxon>
    </lineage>
</organism>
<evidence type="ECO:0000256" key="1">
    <source>
        <dbReference type="SAM" id="Phobius"/>
    </source>
</evidence>
<protein>
    <recommendedName>
        <fullName evidence="4">Phage holin family protein</fullName>
    </recommendedName>
</protein>
<reference evidence="2 3" key="1">
    <citation type="submission" date="2017-08" db="EMBL/GenBank/DDBJ databases">
        <title>Infants hospitalized years apart are colonized by the same room-sourced microbial strains.</title>
        <authorList>
            <person name="Brooks B."/>
            <person name="Olm M.R."/>
            <person name="Firek B.A."/>
            <person name="Baker R."/>
            <person name="Thomas B.C."/>
            <person name="Morowitz M.J."/>
            <person name="Banfield J.F."/>
        </authorList>
    </citation>
    <scope>NUCLEOTIDE SEQUENCE [LARGE SCALE GENOMIC DNA]</scope>
    <source>
        <strain evidence="2">S2_005_003_R2_41</strain>
    </source>
</reference>